<dbReference type="InterPro" id="IPR034660">
    <property type="entry name" value="DinB/YfiT-like"/>
</dbReference>
<name>A0A368E265_9PROT</name>
<dbReference type="NCBIfam" id="TIGR03083">
    <property type="entry name" value="maleylpyruvate isomerase family mycothiol-dependent enzyme"/>
    <property type="match status" value="1"/>
</dbReference>
<accession>A0A368E265</accession>
<dbReference type="AlphaFoldDB" id="A0A368E265"/>
<dbReference type="EMBL" id="QOQF01000007">
    <property type="protein sequence ID" value="RCL77541.1"/>
    <property type="molecule type" value="Genomic_DNA"/>
</dbReference>
<dbReference type="Pfam" id="PF11716">
    <property type="entry name" value="MDMPI_N"/>
    <property type="match status" value="1"/>
</dbReference>
<sequence>MQQLSYDLRDESEALFQLMVDLSDDDFTTPTGFKNWTFNDILEHLHIWNVAAYESYADEAAFDAYVDKVKADVMAGNLKKFERSYIDGLAGQALLNTWREYYIKMTDAFAELDPKHRVKWIGPDMSVRSSITARLMETWAHGLAIYDALGVVRQDADRIKNIVVLGINTFNWSFQVKGQTPPGQLPFIELAAPSGEIWQFGEPNDVSAVSGTASDFCQVVTQTRNISDTNLKLIGPVAEAWMSHAQCFAGPPETPPEENTRFTKALA</sequence>
<gene>
    <name evidence="2" type="ORF">DBW69_02945</name>
</gene>
<evidence type="ECO:0000313" key="2">
    <source>
        <dbReference type="EMBL" id="RCL77541.1"/>
    </source>
</evidence>
<organism evidence="2 3">
    <name type="scientific">PS1 clade bacterium</name>
    <dbReference type="NCBI Taxonomy" id="2175152"/>
    <lineage>
        <taxon>Bacteria</taxon>
        <taxon>Pseudomonadati</taxon>
        <taxon>Pseudomonadota</taxon>
        <taxon>Alphaproteobacteria</taxon>
        <taxon>PS1 clade</taxon>
    </lineage>
</organism>
<proteinExistence type="predicted"/>
<dbReference type="Proteomes" id="UP000252132">
    <property type="component" value="Unassembled WGS sequence"/>
</dbReference>
<dbReference type="Gene3D" id="1.20.120.450">
    <property type="entry name" value="dinb family like domain"/>
    <property type="match status" value="1"/>
</dbReference>
<dbReference type="InterPro" id="IPR024344">
    <property type="entry name" value="MDMPI_metal-binding"/>
</dbReference>
<dbReference type="InterPro" id="IPR017517">
    <property type="entry name" value="Maleyloyr_isom"/>
</dbReference>
<protein>
    <submittedName>
        <fullName evidence="2">TIGR03084 family protein</fullName>
    </submittedName>
</protein>
<feature type="domain" description="Mycothiol-dependent maleylpyruvate isomerase metal-binding" evidence="1">
    <location>
        <begin position="8"/>
        <end position="145"/>
    </location>
</feature>
<reference evidence="2 3" key="1">
    <citation type="journal article" date="2018" name="Microbiome">
        <title>Fine metagenomic profile of the Mediterranean stratified and mixed water columns revealed by assembly and recruitment.</title>
        <authorList>
            <person name="Haro-Moreno J.M."/>
            <person name="Lopez-Perez M."/>
            <person name="De La Torre J.R."/>
            <person name="Picazo A."/>
            <person name="Camacho A."/>
            <person name="Rodriguez-Valera F."/>
        </authorList>
    </citation>
    <scope>NUCLEOTIDE SEQUENCE [LARGE SCALE GENOMIC DNA]</scope>
    <source>
        <strain evidence="2">MED-G55</strain>
    </source>
</reference>
<dbReference type="NCBIfam" id="TIGR03084">
    <property type="entry name" value="TIGR03084 family metal-binding protein"/>
    <property type="match status" value="1"/>
</dbReference>
<evidence type="ECO:0000313" key="3">
    <source>
        <dbReference type="Proteomes" id="UP000252132"/>
    </source>
</evidence>
<dbReference type="SUPFAM" id="SSF109854">
    <property type="entry name" value="DinB/YfiT-like putative metalloenzymes"/>
    <property type="match status" value="1"/>
</dbReference>
<comment type="caution">
    <text evidence="2">The sequence shown here is derived from an EMBL/GenBank/DDBJ whole genome shotgun (WGS) entry which is preliminary data.</text>
</comment>
<dbReference type="GO" id="GO:0046872">
    <property type="term" value="F:metal ion binding"/>
    <property type="evidence" value="ECO:0007669"/>
    <property type="project" value="InterPro"/>
</dbReference>
<evidence type="ECO:0000259" key="1">
    <source>
        <dbReference type="Pfam" id="PF11716"/>
    </source>
</evidence>
<dbReference type="InterPro" id="IPR017518">
    <property type="entry name" value="CHP03084"/>
</dbReference>